<sequence>MASTGGLIPGGSSHGIPHAGTPHPEQMPIVGANVATVHPDTLANQQPFVFAEDFEDMDVSGTNVTESGTFDPAAGVDTTITEPMTQSAQGAPFPGIHRSTPNPITIPASAGLPQPHLNGLVDNTRNPAPAAAAQASALAAAALAASSRLANSTRQNTPTAAISFTRPLGDAHLPYYGQAAMKNQGAKSRDHRR</sequence>
<gene>
    <name evidence="2" type="ORF">ECPE_LOCUS18043</name>
</gene>
<name>A0A183BFQ8_9TREM</name>
<feature type="region of interest" description="Disordered" evidence="1">
    <location>
        <begin position="1"/>
        <end position="27"/>
    </location>
</feature>
<dbReference type="EMBL" id="UZAN01074010">
    <property type="protein sequence ID" value="VDP95454.1"/>
    <property type="molecule type" value="Genomic_DNA"/>
</dbReference>
<accession>A0A183BFQ8</accession>
<protein>
    <submittedName>
        <fullName evidence="4">PAM2 domain-containing protein</fullName>
    </submittedName>
</protein>
<reference evidence="2 3" key="2">
    <citation type="submission" date="2018-11" db="EMBL/GenBank/DDBJ databases">
        <authorList>
            <consortium name="Pathogen Informatics"/>
        </authorList>
    </citation>
    <scope>NUCLEOTIDE SEQUENCE [LARGE SCALE GENOMIC DNA]</scope>
    <source>
        <strain evidence="2 3">Egypt</strain>
    </source>
</reference>
<organism evidence="4">
    <name type="scientific">Echinostoma caproni</name>
    <dbReference type="NCBI Taxonomy" id="27848"/>
    <lineage>
        <taxon>Eukaryota</taxon>
        <taxon>Metazoa</taxon>
        <taxon>Spiralia</taxon>
        <taxon>Lophotrochozoa</taxon>
        <taxon>Platyhelminthes</taxon>
        <taxon>Trematoda</taxon>
        <taxon>Digenea</taxon>
        <taxon>Plagiorchiida</taxon>
        <taxon>Echinostomata</taxon>
        <taxon>Echinostomatoidea</taxon>
        <taxon>Echinostomatidae</taxon>
        <taxon>Echinostoma</taxon>
    </lineage>
</organism>
<proteinExistence type="predicted"/>
<evidence type="ECO:0000313" key="4">
    <source>
        <dbReference type="WBParaSite" id="ECPE_0001809101-mRNA-1"/>
    </source>
</evidence>
<dbReference type="WBParaSite" id="ECPE_0001809101-mRNA-1">
    <property type="protein sequence ID" value="ECPE_0001809101-mRNA-1"/>
    <property type="gene ID" value="ECPE_0001809101"/>
</dbReference>
<dbReference type="Proteomes" id="UP000272942">
    <property type="component" value="Unassembled WGS sequence"/>
</dbReference>
<evidence type="ECO:0000313" key="2">
    <source>
        <dbReference type="EMBL" id="VDP95454.1"/>
    </source>
</evidence>
<feature type="region of interest" description="Disordered" evidence="1">
    <location>
        <begin position="95"/>
        <end position="125"/>
    </location>
</feature>
<reference evidence="4" key="1">
    <citation type="submission" date="2016-06" db="UniProtKB">
        <authorList>
            <consortium name="WormBaseParasite"/>
        </authorList>
    </citation>
    <scope>IDENTIFICATION</scope>
</reference>
<evidence type="ECO:0000313" key="3">
    <source>
        <dbReference type="Proteomes" id="UP000272942"/>
    </source>
</evidence>
<dbReference type="AlphaFoldDB" id="A0A183BFQ8"/>
<evidence type="ECO:0000256" key="1">
    <source>
        <dbReference type="SAM" id="MobiDB-lite"/>
    </source>
</evidence>
<keyword evidence="3" id="KW-1185">Reference proteome</keyword>